<evidence type="ECO:0000313" key="2">
    <source>
        <dbReference type="Proteomes" id="UP000830671"/>
    </source>
</evidence>
<dbReference type="GeneID" id="73344760"/>
<accession>A0A9Q8WJV8</accession>
<proteinExistence type="predicted"/>
<reference evidence="1" key="1">
    <citation type="journal article" date="2021" name="Mol. Plant Microbe Interact.">
        <title>Complete Genome Sequence of the Plant-Pathogenic Fungus Colletotrichum lupini.</title>
        <authorList>
            <person name="Baroncelli R."/>
            <person name="Pensec F."/>
            <person name="Da Lio D."/>
            <person name="Boufleur T."/>
            <person name="Vicente I."/>
            <person name="Sarrocco S."/>
            <person name="Picot A."/>
            <person name="Baraldi E."/>
            <person name="Sukno S."/>
            <person name="Thon M."/>
            <person name="Le Floch G."/>
        </authorList>
    </citation>
    <scope>NUCLEOTIDE SEQUENCE</scope>
    <source>
        <strain evidence="1">IMI 504893</strain>
    </source>
</reference>
<dbReference type="EMBL" id="CP019477">
    <property type="protein sequence ID" value="UQC85280.1"/>
    <property type="molecule type" value="Genomic_DNA"/>
</dbReference>
<protein>
    <submittedName>
        <fullName evidence="1">Uncharacterized protein</fullName>
    </submittedName>
</protein>
<dbReference type="AlphaFoldDB" id="A0A9Q8WJV8"/>
<gene>
    <name evidence="1" type="ORF">CLUP02_10777</name>
</gene>
<dbReference type="Proteomes" id="UP000830671">
    <property type="component" value="Chromosome 5"/>
</dbReference>
<name>A0A9Q8WJV8_9PEZI</name>
<sequence length="432" mass="48881">MGHEKHDEKLVKTVQDLLSSLGRVGLAWRGVCICPHILPRHVGYWRCMTMPFDCIETRMKGWAGSGRLLKEVRLAAKPNQISTQCDPNLYKLTSVTAGRLIKPHCAFGGVARGWLVVRGEGYYRYSVGIERLKEEGREIPEASSQRRLDSARGKRDQLWVKPAPMEWLPTPARFLHMLESRRYPAQQIWGGVGSSFDFYGRKHGVAESREPADVRELRAVGLQNVFPWPGCVAAAAMYCCTFPRAQRPQVRRSFGNSANDGNEERLAAFRPKSVFPFEPNPDLSPDVTPFSHCPVFSAAESIHSAPPHQALQQGDATITYSPLSPRNRPRGEAGSFKGIWYLLQELVPNYFQLPRFVLPTVLAPSQDFVRPTKDHRHTTHLMLSHANNQRSSHCPLTGLGQRSEVQASKQILTFFLLLFYLSKHHHLFPRTR</sequence>
<organism evidence="1 2">
    <name type="scientific">Colletotrichum lupini</name>
    <dbReference type="NCBI Taxonomy" id="145971"/>
    <lineage>
        <taxon>Eukaryota</taxon>
        <taxon>Fungi</taxon>
        <taxon>Dikarya</taxon>
        <taxon>Ascomycota</taxon>
        <taxon>Pezizomycotina</taxon>
        <taxon>Sordariomycetes</taxon>
        <taxon>Hypocreomycetidae</taxon>
        <taxon>Glomerellales</taxon>
        <taxon>Glomerellaceae</taxon>
        <taxon>Colletotrichum</taxon>
        <taxon>Colletotrichum acutatum species complex</taxon>
    </lineage>
</organism>
<dbReference type="KEGG" id="clup:CLUP02_10777"/>
<dbReference type="RefSeq" id="XP_049146895.1">
    <property type="nucleotide sequence ID" value="XM_049289750.1"/>
</dbReference>
<evidence type="ECO:0000313" key="1">
    <source>
        <dbReference type="EMBL" id="UQC85280.1"/>
    </source>
</evidence>
<keyword evidence="2" id="KW-1185">Reference proteome</keyword>